<name>E0E316_9FIRM</name>
<dbReference type="RefSeq" id="WP_007789347.1">
    <property type="nucleotide sequence ID" value="NZ_ADGQ01000050.1"/>
</dbReference>
<dbReference type="GeneID" id="84800651"/>
<dbReference type="InterPro" id="IPR029063">
    <property type="entry name" value="SAM-dependent_MTases_sf"/>
</dbReference>
<evidence type="ECO:0008006" key="3">
    <source>
        <dbReference type="Google" id="ProtNLM"/>
    </source>
</evidence>
<dbReference type="STRING" id="596315.HMPREF0634_1155"/>
<reference evidence="1 2" key="1">
    <citation type="submission" date="2010-08" db="EMBL/GenBank/DDBJ databases">
        <authorList>
            <person name="Harkins D.M."/>
            <person name="Madupu R."/>
            <person name="Durkin A.S."/>
            <person name="Torralba M."/>
            <person name="Methe B."/>
            <person name="Sutton G.G."/>
            <person name="Nelson K.E."/>
        </authorList>
    </citation>
    <scope>NUCLEOTIDE SEQUENCE [LARGE SCALE GENOMIC DNA]</scope>
    <source>
        <strain evidence="1 2">DSM 17678</strain>
    </source>
</reference>
<dbReference type="Proteomes" id="UP000003244">
    <property type="component" value="Unassembled WGS sequence"/>
</dbReference>
<keyword evidence="2" id="KW-1185">Reference proteome</keyword>
<dbReference type="EMBL" id="ADGQ01000050">
    <property type="protein sequence ID" value="EFM64720.1"/>
    <property type="molecule type" value="Genomic_DNA"/>
</dbReference>
<gene>
    <name evidence="1" type="ORF">HMPREF0634_1155</name>
</gene>
<organism evidence="1 2">
    <name type="scientific">Peptostreptococcus stomatis DSM 17678</name>
    <dbReference type="NCBI Taxonomy" id="596315"/>
    <lineage>
        <taxon>Bacteria</taxon>
        <taxon>Bacillati</taxon>
        <taxon>Bacillota</taxon>
        <taxon>Clostridia</taxon>
        <taxon>Peptostreptococcales</taxon>
        <taxon>Peptostreptococcaceae</taxon>
        <taxon>Peptostreptococcus</taxon>
    </lineage>
</organism>
<protein>
    <recommendedName>
        <fullName evidence="3">DOT1 domain-containing protein</fullName>
    </recommendedName>
</protein>
<dbReference type="eggNOG" id="COG2230">
    <property type="taxonomic scope" value="Bacteria"/>
</dbReference>
<accession>E0E316</accession>
<dbReference type="OrthoDB" id="9780095at2"/>
<dbReference type="AlphaFoldDB" id="E0E316"/>
<sequence length="234" mass="28198">MKEENYEKLLHINTSKIESRMDNKTIYNRYEPTPYKALIKLFDEYKAGIEDHFVDFGSGKARFAFLVNFLFNSACTSVEICEDFHKMALTNKKNYRPRNPASKERLFFVNCPAEKYQVSGFENKFYFFNPFALSIFISVVNNIYRSVEERPREVDIILYYPSYEYIEYLENRTNFHLYKEVFLDDSKNDPRERFAIYRLGEDKPIYDDCFTSICIKSVYRRDLMIFQKYKKRSL</sequence>
<comment type="caution">
    <text evidence="1">The sequence shown here is derived from an EMBL/GenBank/DDBJ whole genome shotgun (WGS) entry which is preliminary data.</text>
</comment>
<evidence type="ECO:0000313" key="2">
    <source>
        <dbReference type="Proteomes" id="UP000003244"/>
    </source>
</evidence>
<dbReference type="SUPFAM" id="SSF53335">
    <property type="entry name" value="S-adenosyl-L-methionine-dependent methyltransferases"/>
    <property type="match status" value="1"/>
</dbReference>
<proteinExistence type="predicted"/>
<dbReference type="Gene3D" id="3.40.50.150">
    <property type="entry name" value="Vaccinia Virus protein VP39"/>
    <property type="match status" value="1"/>
</dbReference>
<evidence type="ECO:0000313" key="1">
    <source>
        <dbReference type="EMBL" id="EFM64720.1"/>
    </source>
</evidence>